<dbReference type="GeneID" id="83040572"/>
<dbReference type="Proteomes" id="UP000242792">
    <property type="component" value="Chromosome"/>
</dbReference>
<dbReference type="KEGG" id="cke:B5M06_14765"/>
<dbReference type="AlphaFoldDB" id="A0A1V0BHK5"/>
<dbReference type="EMBL" id="CP020121">
    <property type="protein sequence ID" value="AQZ99322.1"/>
    <property type="molecule type" value="Genomic_DNA"/>
</dbReference>
<keyword evidence="1" id="KW-1133">Transmembrane helix</keyword>
<proteinExistence type="predicted"/>
<sequence length="111" mass="11259">MFFFLLALALCFVAGAVAQSRGRSLIGWLILSAVAGLLVSVVNAAAGVATPALLAILALVLPKVGNAAFGKDAAGAAITPDTHVKCPDCRGYVPKDASKCQHCQTALIPQA</sequence>
<evidence type="ECO:0000313" key="2">
    <source>
        <dbReference type="EMBL" id="AQZ99322.1"/>
    </source>
</evidence>
<protein>
    <submittedName>
        <fullName evidence="2">Uncharacterized protein</fullName>
    </submittedName>
</protein>
<name>A0A1V0BHK5_9BURK</name>
<reference evidence="2 3" key="1">
    <citation type="submission" date="2017-03" db="EMBL/GenBank/DDBJ databases">
        <title>Rapid Whole Genome Sequencing of Comamonas kerstersii Causing Continuous ambulatory Peritoneal Dialysis-Associated Peritonitis.</title>
        <authorList>
            <person name="Zheng B."/>
        </authorList>
    </citation>
    <scope>NUCLEOTIDE SEQUENCE [LARGE SCALE GENOMIC DNA]</scope>
    <source>
        <strain evidence="2 3">8943</strain>
    </source>
</reference>
<keyword evidence="1" id="KW-0472">Membrane</keyword>
<dbReference type="RefSeq" id="WP_080025288.1">
    <property type="nucleotide sequence ID" value="NZ_CP020121.1"/>
</dbReference>
<accession>A0A1V0BHK5</accession>
<feature type="transmembrane region" description="Helical" evidence="1">
    <location>
        <begin position="28"/>
        <end position="61"/>
    </location>
</feature>
<keyword evidence="1" id="KW-0812">Transmembrane</keyword>
<evidence type="ECO:0000256" key="1">
    <source>
        <dbReference type="SAM" id="Phobius"/>
    </source>
</evidence>
<evidence type="ECO:0000313" key="3">
    <source>
        <dbReference type="Proteomes" id="UP000242792"/>
    </source>
</evidence>
<organism evidence="2 3">
    <name type="scientific">Comamonas kerstersii</name>
    <dbReference type="NCBI Taxonomy" id="225992"/>
    <lineage>
        <taxon>Bacteria</taxon>
        <taxon>Pseudomonadati</taxon>
        <taxon>Pseudomonadota</taxon>
        <taxon>Betaproteobacteria</taxon>
        <taxon>Burkholderiales</taxon>
        <taxon>Comamonadaceae</taxon>
        <taxon>Comamonas</taxon>
    </lineage>
</organism>
<gene>
    <name evidence="2" type="ORF">B5M06_14765</name>
</gene>